<evidence type="ECO:0000313" key="8">
    <source>
        <dbReference type="EMBL" id="CAL1413414.1"/>
    </source>
</evidence>
<evidence type="ECO:0000256" key="4">
    <source>
        <dbReference type="ARBA" id="ARBA00023289"/>
    </source>
</evidence>
<dbReference type="SUPFAM" id="SSF55008">
    <property type="entry name" value="HMA, heavy metal-associated domain"/>
    <property type="match status" value="1"/>
</dbReference>
<dbReference type="PANTHER" id="PTHR45868">
    <property type="entry name" value="HEAVY METAL-ASSOCIATED ISOPRENYLATED PLANT PROTEIN 33-RELATED"/>
    <property type="match status" value="1"/>
</dbReference>
<dbReference type="CDD" id="cd00371">
    <property type="entry name" value="HMA"/>
    <property type="match status" value="1"/>
</dbReference>
<protein>
    <recommendedName>
        <fullName evidence="7">HMA domain-containing protein</fullName>
    </recommendedName>
</protein>
<dbReference type="Proteomes" id="UP001497516">
    <property type="component" value="Chromosome 9"/>
</dbReference>
<keyword evidence="1" id="KW-0488">Methylation</keyword>
<evidence type="ECO:0000256" key="3">
    <source>
        <dbReference type="ARBA" id="ARBA00023288"/>
    </source>
</evidence>
<feature type="compositionally biased region" description="Polar residues" evidence="6">
    <location>
        <begin position="110"/>
        <end position="129"/>
    </location>
</feature>
<feature type="domain" description="HMA" evidence="7">
    <location>
        <begin position="15"/>
        <end position="78"/>
    </location>
</feature>
<dbReference type="Pfam" id="PF00403">
    <property type="entry name" value="HMA"/>
    <property type="match status" value="1"/>
</dbReference>
<organism evidence="8 9">
    <name type="scientific">Linum trigynum</name>
    <dbReference type="NCBI Taxonomy" id="586398"/>
    <lineage>
        <taxon>Eukaryota</taxon>
        <taxon>Viridiplantae</taxon>
        <taxon>Streptophyta</taxon>
        <taxon>Embryophyta</taxon>
        <taxon>Tracheophyta</taxon>
        <taxon>Spermatophyta</taxon>
        <taxon>Magnoliopsida</taxon>
        <taxon>eudicotyledons</taxon>
        <taxon>Gunneridae</taxon>
        <taxon>Pentapetalae</taxon>
        <taxon>rosids</taxon>
        <taxon>fabids</taxon>
        <taxon>Malpighiales</taxon>
        <taxon>Linaceae</taxon>
        <taxon>Linum</taxon>
    </lineage>
</organism>
<sequence length="249" mass="26673">MSSTGPTPPGDLRSIQKHVLKVNIDCEGCQKKVKKMLKKIDGVYSVEIDAETQVVTVSGIVDSATLIKKLSKVGKFAELCSSGDPSNNSSRSQLQAPALQGQHSGPFHNGSHNTGTGSASTTNPGNSNAVAMAGGLDNNGASLIRPHTAGFHGTGHTSSRFAGMPPSYELNRQPAMAIVNNQQDSYHNFPSADMNSNNYFGNSDMRFPAHQPLMMSHALSSQPTIVPMTNFDYGHHEAAQQLYHYIGYQ</sequence>
<name>A0AAV2GRT8_9ROSI</name>
<keyword evidence="3" id="KW-0449">Lipoprotein</keyword>
<feature type="region of interest" description="Disordered" evidence="6">
    <location>
        <begin position="81"/>
        <end position="134"/>
    </location>
</feature>
<accession>A0AAV2GRT8</accession>
<gene>
    <name evidence="8" type="ORF">LTRI10_LOCUS52649</name>
</gene>
<comment type="similarity">
    <text evidence="5">Belongs to the HIPP family.</text>
</comment>
<evidence type="ECO:0000256" key="6">
    <source>
        <dbReference type="SAM" id="MobiDB-lite"/>
    </source>
</evidence>
<dbReference type="PANTHER" id="PTHR45868:SF32">
    <property type="entry name" value="HMA DOMAIN-CONTAINING PROTEIN"/>
    <property type="match status" value="1"/>
</dbReference>
<feature type="compositionally biased region" description="Low complexity" evidence="6">
    <location>
        <begin position="81"/>
        <end position="92"/>
    </location>
</feature>
<keyword evidence="2" id="KW-0479">Metal-binding</keyword>
<evidence type="ECO:0000256" key="2">
    <source>
        <dbReference type="ARBA" id="ARBA00022723"/>
    </source>
</evidence>
<dbReference type="Gene3D" id="3.30.70.100">
    <property type="match status" value="1"/>
</dbReference>
<evidence type="ECO:0000256" key="1">
    <source>
        <dbReference type="ARBA" id="ARBA00022481"/>
    </source>
</evidence>
<proteinExistence type="inferred from homology"/>
<dbReference type="InterPro" id="IPR036163">
    <property type="entry name" value="HMA_dom_sf"/>
</dbReference>
<reference evidence="8 9" key="1">
    <citation type="submission" date="2024-04" db="EMBL/GenBank/DDBJ databases">
        <authorList>
            <person name="Fracassetti M."/>
        </authorList>
    </citation>
    <scope>NUCLEOTIDE SEQUENCE [LARGE SCALE GENOMIC DNA]</scope>
</reference>
<dbReference type="PROSITE" id="PS50846">
    <property type="entry name" value="HMA_2"/>
    <property type="match status" value="1"/>
</dbReference>
<keyword evidence="9" id="KW-1185">Reference proteome</keyword>
<dbReference type="AlphaFoldDB" id="A0AAV2GRT8"/>
<dbReference type="GO" id="GO:0046872">
    <property type="term" value="F:metal ion binding"/>
    <property type="evidence" value="ECO:0007669"/>
    <property type="project" value="UniProtKB-KW"/>
</dbReference>
<dbReference type="EMBL" id="OZ034822">
    <property type="protein sequence ID" value="CAL1413414.1"/>
    <property type="molecule type" value="Genomic_DNA"/>
</dbReference>
<evidence type="ECO:0000313" key="9">
    <source>
        <dbReference type="Proteomes" id="UP001497516"/>
    </source>
</evidence>
<dbReference type="InterPro" id="IPR006121">
    <property type="entry name" value="HMA_dom"/>
</dbReference>
<evidence type="ECO:0000259" key="7">
    <source>
        <dbReference type="PROSITE" id="PS50846"/>
    </source>
</evidence>
<keyword evidence="4" id="KW-0636">Prenylation</keyword>
<evidence type="ECO:0000256" key="5">
    <source>
        <dbReference type="ARBA" id="ARBA00024045"/>
    </source>
</evidence>